<name>A0A1L3GME1_9BACT</name>
<dbReference type="EMBL" id="CP015519">
    <property type="protein sequence ID" value="APG27055.1"/>
    <property type="molecule type" value="Genomic_DNA"/>
</dbReference>
<dbReference type="RefSeq" id="WP_072283017.1">
    <property type="nucleotide sequence ID" value="NZ_CP015519.1"/>
</dbReference>
<accession>A0A1L3GME1</accession>
<dbReference type="OrthoDB" id="9854274at2"/>
<keyword evidence="2" id="KW-1185">Reference proteome</keyword>
<evidence type="ECO:0000313" key="1">
    <source>
        <dbReference type="EMBL" id="APG27055.1"/>
    </source>
</evidence>
<gene>
    <name evidence="1" type="ORF">A7E78_03925</name>
</gene>
<dbReference type="KEGG" id="pef:A7E78_03925"/>
<proteinExistence type="predicted"/>
<reference evidence="1 2" key="1">
    <citation type="journal article" date="2017" name="Genome Announc.">
        <title>Complete Genome Sequences of Two Acetylene-Fermenting Pelobacter acetylenicus Strains.</title>
        <authorList>
            <person name="Sutton J.M."/>
            <person name="Baesman S.M."/>
            <person name="Fierst J.L."/>
            <person name="Poret-Peterson A.T."/>
            <person name="Oremland R.S."/>
            <person name="Dunlap D.S."/>
            <person name="Akob D.M."/>
        </authorList>
    </citation>
    <scope>NUCLEOTIDE SEQUENCE [LARGE SCALE GENOMIC DNA]</scope>
    <source>
        <strain evidence="1 2">SFB93</strain>
    </source>
</reference>
<evidence type="ECO:0000313" key="2">
    <source>
        <dbReference type="Proteomes" id="UP000182517"/>
    </source>
</evidence>
<organism evidence="1 2">
    <name type="scientific">Syntrophotalea acetylenivorans</name>
    <dbReference type="NCBI Taxonomy" id="1842532"/>
    <lineage>
        <taxon>Bacteria</taxon>
        <taxon>Pseudomonadati</taxon>
        <taxon>Thermodesulfobacteriota</taxon>
        <taxon>Desulfuromonadia</taxon>
        <taxon>Desulfuromonadales</taxon>
        <taxon>Syntrophotaleaceae</taxon>
        <taxon>Syntrophotalea</taxon>
    </lineage>
</organism>
<protein>
    <submittedName>
        <fullName evidence="1">Uncharacterized protein</fullName>
    </submittedName>
</protein>
<dbReference type="Proteomes" id="UP000182517">
    <property type="component" value="Chromosome"/>
</dbReference>
<sequence length="102" mass="11670">MYYISMYVTPHWKQPDCRKVKKALAHFWVVAKDSVKASRKAINYLESQQWEVHSLKELGTVVGREDHAHGAIGLVHSYRAQEHGFSACLTDWDMEGGKQPLS</sequence>
<dbReference type="AlphaFoldDB" id="A0A1L3GME1"/>